<comment type="caution">
    <text evidence="1">The sequence shown here is derived from an EMBL/GenBank/DDBJ whole genome shotgun (WGS) entry which is preliminary data.</text>
</comment>
<dbReference type="EMBL" id="JYDP01006687">
    <property type="protein sequence ID" value="KRY80576.1"/>
    <property type="molecule type" value="Genomic_DNA"/>
</dbReference>
<organism evidence="1 2">
    <name type="scientific">Trichinella zimbabwensis</name>
    <dbReference type="NCBI Taxonomy" id="268475"/>
    <lineage>
        <taxon>Eukaryota</taxon>
        <taxon>Metazoa</taxon>
        <taxon>Ecdysozoa</taxon>
        <taxon>Nematoda</taxon>
        <taxon>Enoplea</taxon>
        <taxon>Dorylaimia</taxon>
        <taxon>Trichinellida</taxon>
        <taxon>Trichinellidae</taxon>
        <taxon>Trichinella</taxon>
    </lineage>
</organism>
<keyword evidence="2" id="KW-1185">Reference proteome</keyword>
<dbReference type="Proteomes" id="UP000055024">
    <property type="component" value="Unassembled WGS sequence"/>
</dbReference>
<dbReference type="AlphaFoldDB" id="A0A0V1F3D5"/>
<protein>
    <submittedName>
        <fullName evidence="1">Uncharacterized protein</fullName>
    </submittedName>
</protein>
<sequence>MAFQSQSPKIHILANKSMARPIAAILQSLVQKFSPVSTR</sequence>
<proteinExistence type="predicted"/>
<reference evidence="1 2" key="1">
    <citation type="submission" date="2015-01" db="EMBL/GenBank/DDBJ databases">
        <title>Evolution of Trichinella species and genotypes.</title>
        <authorList>
            <person name="Korhonen P.K."/>
            <person name="Edoardo P."/>
            <person name="Giuseppe L.R."/>
            <person name="Gasser R.B."/>
        </authorList>
    </citation>
    <scope>NUCLEOTIDE SEQUENCE [LARGE SCALE GENOMIC DNA]</scope>
    <source>
        <strain evidence="1">ISS1029</strain>
    </source>
</reference>
<evidence type="ECO:0000313" key="1">
    <source>
        <dbReference type="EMBL" id="KRY80576.1"/>
    </source>
</evidence>
<accession>A0A0V1F3D5</accession>
<gene>
    <name evidence="1" type="ORF">T11_13756</name>
</gene>
<name>A0A0V1F3D5_9BILA</name>
<evidence type="ECO:0000313" key="2">
    <source>
        <dbReference type="Proteomes" id="UP000055024"/>
    </source>
</evidence>